<dbReference type="CDD" id="cd22150">
    <property type="entry name" value="F-box_CeFBXA-like"/>
    <property type="match status" value="3"/>
</dbReference>
<dbReference type="SUPFAM" id="SSF81383">
    <property type="entry name" value="F-box domain"/>
    <property type="match status" value="2"/>
</dbReference>
<dbReference type="GO" id="GO:0045087">
    <property type="term" value="P:innate immune response"/>
    <property type="evidence" value="ECO:0007669"/>
    <property type="project" value="TreeGrafter"/>
</dbReference>
<dbReference type="PROSITE" id="PS50181">
    <property type="entry name" value="FBOX"/>
    <property type="match status" value="2"/>
</dbReference>
<feature type="domain" description="F-box" evidence="1">
    <location>
        <begin position="440"/>
        <end position="488"/>
    </location>
</feature>
<dbReference type="SMART" id="SM00256">
    <property type="entry name" value="FBOX"/>
    <property type="match status" value="4"/>
</dbReference>
<dbReference type="InterPro" id="IPR041426">
    <property type="entry name" value="Mos1_HTH"/>
</dbReference>
<organism evidence="3">
    <name type="scientific">Caenorhabditis remanei</name>
    <name type="common">Caenorhabditis vulgaris</name>
    <dbReference type="NCBI Taxonomy" id="31234"/>
    <lineage>
        <taxon>Eukaryota</taxon>
        <taxon>Metazoa</taxon>
        <taxon>Ecdysozoa</taxon>
        <taxon>Nematoda</taxon>
        <taxon>Chromadorea</taxon>
        <taxon>Rhabditida</taxon>
        <taxon>Rhabditina</taxon>
        <taxon>Rhabditomorpha</taxon>
        <taxon>Rhabditoidea</taxon>
        <taxon>Rhabditidae</taxon>
        <taxon>Peloderinae</taxon>
        <taxon>Caenorhabditis</taxon>
    </lineage>
</organism>
<dbReference type="OrthoDB" id="5906486at2759"/>
<keyword evidence="3" id="KW-1185">Reference proteome</keyword>
<proteinExistence type="predicted"/>
<dbReference type="PANTHER" id="PTHR23015:SF4">
    <property type="entry name" value="DUF38 DOMAIN-CONTAINING PROTEIN-RELATED"/>
    <property type="match status" value="1"/>
</dbReference>
<dbReference type="InParanoid" id="E3NIP2"/>
<protein>
    <recommendedName>
        <fullName evidence="1">F-box domain-containing protein</fullName>
    </recommendedName>
</protein>
<sequence>MADSLIKNPIALRGCILYDVLRGKSIRNSYSNLCDVIGRNNINFSDFVYWFNRFSDGNFDLSHTECITPKLFEFYDLPENIWRIIIEKLDLSERLILRSLSKRFRNIIDDEKISVNNSIEIYCQNDYIYCEFNDSSFVYAPENWIKDDDGRCLKSKIIRRSDYVNIACNDLKFVLNNSNLQLEYFNFGYIDDFDTSKTNYEAVKSTFDSLNHKISAKTCSMESSELDVFLDILPYLKPGTLQQISIDRYIHDDTWEYDLWEEKIDIITNLEQWKQAEKFYIKYAIEFFKSEHFAHAKSVYVHEFYINKESLLAVRDVSHSFMLSGQSDSICHFEMEYLYDIKEELEEYGSYLGLEVVISAPKQNMDDVIYHYPIPNSKDYLEFYYRSEDGIFIITNKQDRSGSSRSSLESRVPEVSGLSENDNELVVENLNPKERSEPKILEFSDLADDVVGHILEKLDLKEQLTVRKVCKRLRNIVDGQITPAYKSIDISCQDSRILCEFNNYDMVYASNEWNISKTFSDTGLHNVRTRRGNDFIETVCNELKIAFSNPKLRLEYFRFQYVDTGSSEKEFKAIRRSYEALKSVFESFKHKINIKSCYLEATEIDVILEILPFFKPGTLERINIERHRHHDSWEHDEWAEKIDKLTKLEQWKQAIELHTAYAFDYFKAEHFAHVMTVGVYDLGIFQPSLEKIRDVSDCFMFLAKSVTCCRFITKFGFEIEGLESAARRCGLLFSNFEPIHDRNGFFYHYPIPDSTDYIEFKLIPGMEEVTVTKRSFIDISSNRRTPEFSDLGDDLLKYIVDRSELREQLTLRKVCKRLRCIVDEKSIPAYKSVVIICQDARIYCQFNDYKIVYASEKWTKSNDDVQCENAKIIRGNGYRNIAFNDLNYVLSNPNLQLESIEFEYGKKKSSLSIISNIADVNYTIFKSLLESFSHKISVKKCKISTTDVNVILDILPLLQSKTLKRIEICRSEGVGDTWNDGSFREKIDKIANLKQWKQAEELYAILSFSHFKSHHFAHFKHLDVYENTIDHDSIYAVRDVSDLSFFFEILFEFQMFSTKSFEVAQCHYNVKTGIDIEKLESEGGIIGKKVGRRGRKGVFRHVSIPESPDYLEFRFRSYWGDMIVTRKIGVEKLPKPKKLEFSDLTDDIVGKIVENLNLKERLVYRAKLLQTKIILNYRLTLRKVSKHLRNVVDEHIIDAYNTITIGCHDDYIYCEFNNYKVVYAAKWDTPHNGCQCKHVTVVDRAYRRIACNDLKYVLSNPNLHLDYFEFEYRKAAYGSNGVRTNYKPVRALLKSLKHSITAKSCLIQIAETEVALEVLPRFESGTLEEVQIIILNTPGDIPLRVSEEEIDKLTNLDQWKQAKGLSISNIFYCLQPRHLSHFERIMILEFCIHAEDVVKIRNMFRRKSSRLMHCHFESRTQLNTDGLKIDGKLIGIPAPKNGRRGFFRHYHLPKSTDLLEFNFQLSYGEIIVERKAKD</sequence>
<name>E3NIP2_CAERE</name>
<dbReference type="InterPro" id="IPR001810">
    <property type="entry name" value="F-box_dom"/>
</dbReference>
<dbReference type="InterPro" id="IPR036047">
    <property type="entry name" value="F-box-like_dom_sf"/>
</dbReference>
<dbReference type="InterPro" id="IPR002900">
    <property type="entry name" value="DUF38/FTH_CAE_spp"/>
</dbReference>
<evidence type="ECO:0000259" key="1">
    <source>
        <dbReference type="PROSITE" id="PS50181"/>
    </source>
</evidence>
<dbReference type="InterPro" id="IPR040161">
    <property type="entry name" value="FB224"/>
</dbReference>
<dbReference type="Pfam" id="PF01827">
    <property type="entry name" value="FTH"/>
    <property type="match status" value="4"/>
</dbReference>
<evidence type="ECO:0000313" key="3">
    <source>
        <dbReference type="Proteomes" id="UP000008281"/>
    </source>
</evidence>
<dbReference type="eggNOG" id="ENOG502TJQY">
    <property type="taxonomic scope" value="Eukaryota"/>
</dbReference>
<dbReference type="PANTHER" id="PTHR23015">
    <property type="entry name" value="UNCHARACTERIZED C.ELEGANS PROTEIN"/>
    <property type="match status" value="1"/>
</dbReference>
<dbReference type="HOGENOM" id="CLU_249821_0_0_1"/>
<accession>E3NIP2</accession>
<dbReference type="Pfam" id="PF00646">
    <property type="entry name" value="F-box"/>
    <property type="match status" value="3"/>
</dbReference>
<dbReference type="EMBL" id="DS268709">
    <property type="protein sequence ID" value="EFO99268.1"/>
    <property type="molecule type" value="Genomic_DNA"/>
</dbReference>
<feature type="domain" description="F-box" evidence="1">
    <location>
        <begin position="71"/>
        <end position="117"/>
    </location>
</feature>
<dbReference type="Pfam" id="PF17906">
    <property type="entry name" value="HTH_48"/>
    <property type="match status" value="1"/>
</dbReference>
<reference evidence="2" key="1">
    <citation type="submission" date="2007-07" db="EMBL/GenBank/DDBJ databases">
        <title>PCAP assembly of the Caenorhabditis remanei genome.</title>
        <authorList>
            <consortium name="The Caenorhabditis remanei Sequencing Consortium"/>
            <person name="Wilson R.K."/>
        </authorList>
    </citation>
    <scope>NUCLEOTIDE SEQUENCE [LARGE SCALE GENOMIC DNA]</scope>
    <source>
        <strain evidence="2">PB4641</strain>
    </source>
</reference>
<evidence type="ECO:0000313" key="2">
    <source>
        <dbReference type="EMBL" id="EFO99268.1"/>
    </source>
</evidence>
<gene>
    <name evidence="2" type="ORF">CRE_14348</name>
</gene>
<dbReference type="Proteomes" id="UP000008281">
    <property type="component" value="Unassembled WGS sequence"/>
</dbReference>